<dbReference type="Proteomes" id="UP000507470">
    <property type="component" value="Unassembled WGS sequence"/>
</dbReference>
<dbReference type="AlphaFoldDB" id="A0A6J8D3A8"/>
<organism evidence="5 6">
    <name type="scientific">Mytilus coruscus</name>
    <name type="common">Sea mussel</name>
    <dbReference type="NCBI Taxonomy" id="42192"/>
    <lineage>
        <taxon>Eukaryota</taxon>
        <taxon>Metazoa</taxon>
        <taxon>Spiralia</taxon>
        <taxon>Lophotrochozoa</taxon>
        <taxon>Mollusca</taxon>
        <taxon>Bivalvia</taxon>
        <taxon>Autobranchia</taxon>
        <taxon>Pteriomorphia</taxon>
        <taxon>Mytilida</taxon>
        <taxon>Mytiloidea</taxon>
        <taxon>Mytilidae</taxon>
        <taxon>Mytilinae</taxon>
        <taxon>Mytilus</taxon>
    </lineage>
</organism>
<dbReference type="GO" id="GO:0004860">
    <property type="term" value="F:protein kinase inhibitor activity"/>
    <property type="evidence" value="ECO:0007669"/>
    <property type="project" value="TreeGrafter"/>
</dbReference>
<name>A0A6J8D3A8_MYTCO</name>
<reference evidence="5 6" key="1">
    <citation type="submission" date="2020-06" db="EMBL/GenBank/DDBJ databases">
        <authorList>
            <person name="Li R."/>
            <person name="Bekaert M."/>
        </authorList>
    </citation>
    <scope>NUCLEOTIDE SEQUENCE [LARGE SCALE GENOMIC DNA]</scope>
    <source>
        <strain evidence="6">wild</strain>
    </source>
</reference>
<dbReference type="PANTHER" id="PTHR19423:SF1">
    <property type="entry name" value="SH3 DOMAIN-BINDING PROTEIN 5"/>
    <property type="match status" value="1"/>
</dbReference>
<feature type="coiled-coil region" evidence="3">
    <location>
        <begin position="26"/>
        <end position="60"/>
    </location>
</feature>
<evidence type="ECO:0000256" key="2">
    <source>
        <dbReference type="ARBA" id="ARBA00023054"/>
    </source>
</evidence>
<feature type="compositionally biased region" description="Basic and acidic residues" evidence="4">
    <location>
        <begin position="324"/>
        <end position="334"/>
    </location>
</feature>
<dbReference type="InterPro" id="IPR007940">
    <property type="entry name" value="SH3BP5"/>
</dbReference>
<evidence type="ECO:0000256" key="4">
    <source>
        <dbReference type="SAM" id="MobiDB-lite"/>
    </source>
</evidence>
<dbReference type="Pfam" id="PF05276">
    <property type="entry name" value="SH3BP5"/>
    <property type="match status" value="1"/>
</dbReference>
<dbReference type="PANTHER" id="PTHR19423">
    <property type="entry name" value="SH3 DOMAIN-BINDING PROTEIN 5"/>
    <property type="match status" value="1"/>
</dbReference>
<dbReference type="EMBL" id="CACVKT020006488">
    <property type="protein sequence ID" value="CAC5402127.1"/>
    <property type="molecule type" value="Genomic_DNA"/>
</dbReference>
<dbReference type="GO" id="GO:0035556">
    <property type="term" value="P:intracellular signal transduction"/>
    <property type="evidence" value="ECO:0007669"/>
    <property type="project" value="InterPro"/>
</dbReference>
<dbReference type="OrthoDB" id="446789at2759"/>
<feature type="region of interest" description="Disordered" evidence="4">
    <location>
        <begin position="250"/>
        <end position="283"/>
    </location>
</feature>
<feature type="region of interest" description="Disordered" evidence="4">
    <location>
        <begin position="419"/>
        <end position="502"/>
    </location>
</feature>
<sequence>MAADCQGRLSPISPEILDDEALDPRIHGELERLNKASDDINKLELELDDERAAFRQALSDTTHKLNTLAKKLGSCVEKARPYYDQRHKVLEAHSEAQKVAIRFERACSMHEAAKEMVQLAEQGYMKGEASTDPAWQEMLNHATMKVNEAEKERNESETEHMKTMHNFQESDEKCQKLQKELKRAITKSRPYFELKAAVNQQMEDNKRAIKILEEDVHSAKVMYSEALRNLEKISDSIHQQRIEKQQQIELGERGAGVGSETPSPPPVRQKDKSSIDGQNDVSINTEEYSSNRPLSGYQPNQFSLPSVIHESVERSRNQSYRTAIEHRTSIKEQDEFPVPSLESEYMSLPKTTEYSDRDTISTSVRELDRTRRNSAIRGSVSSETGSQEQERSPSRSRKSNKLKGGLILRIDNTMDPLAQIYQTEDIQPTRRREKSQKSIHRSQAKSGYVQENRSLPITPTQSNLFSPPRSSPSHSSLSSALSLPEEDRSDAESIASTGPMLDDDQVELLTMEFSEEVFAEEEAKSRRLDRSDSQQLNLPPKLSYLEKYIRQTSHENLDKSKHDDIEDSTEESTVQITEKLSSINLEEGKVTTINNTLTDDSKDEIVNTVKDRNSD</sequence>
<protein>
    <submittedName>
        <fullName evidence="5">SH3 domain-binding protein 5-like,SH3 domain-binding protein 5 homolog,SH3 domain-binding protein 5</fullName>
    </submittedName>
</protein>
<feature type="region of interest" description="Disordered" evidence="4">
    <location>
        <begin position="324"/>
        <end position="407"/>
    </location>
</feature>
<gene>
    <name evidence="5" type="ORF">MCOR_36118</name>
</gene>
<feature type="compositionally biased region" description="Basic and acidic residues" evidence="4">
    <location>
        <begin position="353"/>
        <end position="371"/>
    </location>
</feature>
<evidence type="ECO:0000313" key="5">
    <source>
        <dbReference type="EMBL" id="CAC5402127.1"/>
    </source>
</evidence>
<feature type="compositionally biased region" description="Basic residues" evidence="4">
    <location>
        <begin position="429"/>
        <end position="443"/>
    </location>
</feature>
<feature type="compositionally biased region" description="Polar residues" evidence="4">
    <location>
        <begin position="449"/>
        <end position="463"/>
    </location>
</feature>
<feature type="region of interest" description="Disordered" evidence="4">
    <location>
        <begin position="152"/>
        <end position="172"/>
    </location>
</feature>
<proteinExistence type="inferred from homology"/>
<evidence type="ECO:0000256" key="1">
    <source>
        <dbReference type="ARBA" id="ARBA00007796"/>
    </source>
</evidence>
<keyword evidence="2 3" id="KW-0175">Coiled coil</keyword>
<evidence type="ECO:0000256" key="3">
    <source>
        <dbReference type="SAM" id="Coils"/>
    </source>
</evidence>
<feature type="compositionally biased region" description="Low complexity" evidence="4">
    <location>
        <begin position="464"/>
        <end position="483"/>
    </location>
</feature>
<accession>A0A6J8D3A8</accession>
<keyword evidence="6" id="KW-1185">Reference proteome</keyword>
<evidence type="ECO:0000313" key="6">
    <source>
        <dbReference type="Proteomes" id="UP000507470"/>
    </source>
</evidence>
<comment type="similarity">
    <text evidence="1">Belongs to the SH3BP5 family.</text>
</comment>
<dbReference type="GO" id="GO:0005737">
    <property type="term" value="C:cytoplasm"/>
    <property type="evidence" value="ECO:0007669"/>
    <property type="project" value="TreeGrafter"/>
</dbReference>